<dbReference type="Pfam" id="PF05437">
    <property type="entry name" value="AzlD"/>
    <property type="match status" value="1"/>
</dbReference>
<keyword evidence="1" id="KW-0472">Membrane</keyword>
<evidence type="ECO:0008006" key="3">
    <source>
        <dbReference type="Google" id="ProtNLM"/>
    </source>
</evidence>
<reference evidence="2" key="1">
    <citation type="submission" date="2020-02" db="EMBL/GenBank/DDBJ databases">
        <authorList>
            <person name="Meier V. D."/>
        </authorList>
    </citation>
    <scope>NUCLEOTIDE SEQUENCE</scope>
    <source>
        <strain evidence="2">AVDCRST_MAG28</strain>
    </source>
</reference>
<proteinExistence type="predicted"/>
<dbReference type="InterPro" id="IPR008407">
    <property type="entry name" value="Brnchd-chn_aa_trnsp_AzlD"/>
</dbReference>
<keyword evidence="1" id="KW-0812">Transmembrane</keyword>
<keyword evidence="1" id="KW-1133">Transmembrane helix</keyword>
<evidence type="ECO:0000313" key="2">
    <source>
        <dbReference type="EMBL" id="CAA9439015.1"/>
    </source>
</evidence>
<feature type="transmembrane region" description="Helical" evidence="1">
    <location>
        <begin position="69"/>
        <end position="99"/>
    </location>
</feature>
<evidence type="ECO:0000256" key="1">
    <source>
        <dbReference type="SAM" id="Phobius"/>
    </source>
</evidence>
<dbReference type="EMBL" id="CADCVE010000007">
    <property type="protein sequence ID" value="CAA9439015.1"/>
    <property type="molecule type" value="Genomic_DNA"/>
</dbReference>
<sequence length="103" mass="10287">MSALWVAILAVTLASAAIKAAGPILVGGRELPPRVNAVIALLAPALFAALVLTETFGDDEGHLVLDERALGIGVAAFALALRAPVLLAVALAALVTALARLSG</sequence>
<feature type="transmembrane region" description="Helical" evidence="1">
    <location>
        <begin position="36"/>
        <end position="57"/>
    </location>
</feature>
<protein>
    <recommendedName>
        <fullName evidence="3">Branched-chain amino acid transport</fullName>
    </recommendedName>
</protein>
<dbReference type="AlphaFoldDB" id="A0A6J4QAD4"/>
<gene>
    <name evidence="2" type="ORF">AVDCRST_MAG28-319</name>
</gene>
<accession>A0A6J4QAD4</accession>
<organism evidence="2">
    <name type="scientific">uncultured Rubrobacteraceae bacterium</name>
    <dbReference type="NCBI Taxonomy" id="349277"/>
    <lineage>
        <taxon>Bacteria</taxon>
        <taxon>Bacillati</taxon>
        <taxon>Actinomycetota</taxon>
        <taxon>Rubrobacteria</taxon>
        <taxon>Rubrobacterales</taxon>
        <taxon>Rubrobacteraceae</taxon>
        <taxon>environmental samples</taxon>
    </lineage>
</organism>
<name>A0A6J4QAD4_9ACTN</name>